<organism evidence="2 3">
    <name type="scientific">Hypsizygus marmoreus</name>
    <name type="common">White beech mushroom</name>
    <name type="synonym">Agaricus marmoreus</name>
    <dbReference type="NCBI Taxonomy" id="39966"/>
    <lineage>
        <taxon>Eukaryota</taxon>
        <taxon>Fungi</taxon>
        <taxon>Dikarya</taxon>
        <taxon>Basidiomycota</taxon>
        <taxon>Agaricomycotina</taxon>
        <taxon>Agaricomycetes</taxon>
        <taxon>Agaricomycetidae</taxon>
        <taxon>Agaricales</taxon>
        <taxon>Tricholomatineae</taxon>
        <taxon>Lyophyllaceae</taxon>
        <taxon>Hypsizygus</taxon>
    </lineage>
</organism>
<sequence>MRPQSRLQRLRSSARFLALTSNVITKQSLKALTEPILRPFRISPVDNVEFPRGTSVLLTWIISLIKHYTSENEESDAYRRRMGALTVKELHWYKGSNGVEHEYVIAIVTDPQYGLNRFLRLERARDDSSEDVLSYRTVDSLRRYATSEDSSSSFHSSTYSLHQNASGSCLDTVRVLTKLPESDKLLERSTFWSPQPAYHAPTILDLALAVKAVHENNNYKHWPRQCVWFSSMIVHTLQSDFQHQITHRDSSLTFQSWTIEMLDEGIGTLKARAIHKEQTQVTNDIVAAFRSNRAHVLQKIENAAKRDMRHKEQDDIIGEAAQREEAGAITTNAAESSVEARVRAMEAAARVIEAEARAAQETRLREEAEQRARDEAQRNAISEREVEDLKRRIVELEVSKSSRSRAISWYR</sequence>
<accession>A0A369JC25</accession>
<gene>
    <name evidence="2" type="ORF">Hypma_002771</name>
</gene>
<name>A0A369JC25_HYPMA</name>
<evidence type="ECO:0000313" key="2">
    <source>
        <dbReference type="EMBL" id="RDB16416.1"/>
    </source>
</evidence>
<proteinExistence type="predicted"/>
<reference evidence="2" key="1">
    <citation type="submission" date="2018-04" db="EMBL/GenBank/DDBJ databases">
        <title>Whole genome sequencing of Hypsizygus marmoreus.</title>
        <authorList>
            <person name="Choi I.-G."/>
            <person name="Min B."/>
            <person name="Kim J.-G."/>
            <person name="Kim S."/>
            <person name="Oh Y.-L."/>
            <person name="Kong W.-S."/>
            <person name="Park H."/>
            <person name="Jeong J."/>
            <person name="Song E.-S."/>
        </authorList>
    </citation>
    <scope>NUCLEOTIDE SEQUENCE [LARGE SCALE GENOMIC DNA]</scope>
    <source>
        <strain evidence="2">51987-8</strain>
    </source>
</reference>
<dbReference type="STRING" id="39966.A0A369JC25"/>
<protein>
    <submittedName>
        <fullName evidence="2">Uncharacterized protein</fullName>
    </submittedName>
</protein>
<dbReference type="Proteomes" id="UP000076154">
    <property type="component" value="Unassembled WGS sequence"/>
</dbReference>
<comment type="caution">
    <text evidence="2">The sequence shown here is derived from an EMBL/GenBank/DDBJ whole genome shotgun (WGS) entry which is preliminary data.</text>
</comment>
<evidence type="ECO:0000313" key="3">
    <source>
        <dbReference type="Proteomes" id="UP000076154"/>
    </source>
</evidence>
<dbReference type="EMBL" id="LUEZ02000124">
    <property type="protein sequence ID" value="RDB16416.1"/>
    <property type="molecule type" value="Genomic_DNA"/>
</dbReference>
<dbReference type="OrthoDB" id="2993336at2759"/>
<dbReference type="InParanoid" id="A0A369JC25"/>
<dbReference type="AlphaFoldDB" id="A0A369JC25"/>
<feature type="region of interest" description="Disordered" evidence="1">
    <location>
        <begin position="363"/>
        <end position="384"/>
    </location>
</feature>
<keyword evidence="3" id="KW-1185">Reference proteome</keyword>
<evidence type="ECO:0000256" key="1">
    <source>
        <dbReference type="SAM" id="MobiDB-lite"/>
    </source>
</evidence>